<dbReference type="Pfam" id="PF04075">
    <property type="entry name" value="F420H2_quin_red"/>
    <property type="match status" value="1"/>
</dbReference>
<comment type="similarity">
    <text evidence="1">Belongs to the F420H(2)-dependent quinone reductase family.</text>
</comment>
<evidence type="ECO:0000313" key="4">
    <source>
        <dbReference type="Proteomes" id="UP000683310"/>
    </source>
</evidence>
<sequence length="207" mass="23113">MHTNENGLLFIVVGRSRTWGYDMKADRGDKQQKPVRLRAKPVDATGRPRWFVRAYAAVAVGRLPRFISRHIAWKLDPVLLRLTRGRLSATLVFPTAVLETEGARTGARRRNAIIYFMDGDDAVIAASNAGAATNPAWYYNLLANPDVVFGGAPMRATVIDDATERQRLWTIADHVFPAYIPYRREASRAGRTIPIIRLTPREAGSTP</sequence>
<evidence type="ECO:0000256" key="1">
    <source>
        <dbReference type="ARBA" id="ARBA00008710"/>
    </source>
</evidence>
<reference evidence="3 4" key="1">
    <citation type="submission" date="2021-04" db="EMBL/GenBank/DDBJ databases">
        <title>Nocardia tengchongensis.</title>
        <authorList>
            <person name="Zhuang k."/>
            <person name="Ran Y."/>
            <person name="Li W."/>
        </authorList>
    </citation>
    <scope>NUCLEOTIDE SEQUENCE [LARGE SCALE GENOMIC DNA]</scope>
    <source>
        <strain evidence="3 4">CFH S0057</strain>
    </source>
</reference>
<proteinExistence type="inferred from homology"/>
<dbReference type="PANTHER" id="PTHR39428:SF1">
    <property type="entry name" value="F420H(2)-DEPENDENT QUINONE REDUCTASE RV1261C"/>
    <property type="match status" value="1"/>
</dbReference>
<dbReference type="Gene3D" id="2.30.110.10">
    <property type="entry name" value="Electron Transport, Fmn-binding Protein, Chain A"/>
    <property type="match status" value="1"/>
</dbReference>
<name>A0ABX8CV73_9NOCA</name>
<organism evidence="3 4">
    <name type="scientific">Nocardia tengchongensis</name>
    <dbReference type="NCBI Taxonomy" id="2055889"/>
    <lineage>
        <taxon>Bacteria</taxon>
        <taxon>Bacillati</taxon>
        <taxon>Actinomycetota</taxon>
        <taxon>Actinomycetes</taxon>
        <taxon>Mycobacteriales</taxon>
        <taxon>Nocardiaceae</taxon>
        <taxon>Nocardia</taxon>
    </lineage>
</organism>
<dbReference type="EMBL" id="CP074371">
    <property type="protein sequence ID" value="QVI23796.1"/>
    <property type="molecule type" value="Genomic_DNA"/>
</dbReference>
<comment type="catalytic activity">
    <reaction evidence="2">
        <text>oxidized coenzyme F420-(gamma-L-Glu)(n) + a quinol + H(+) = reduced coenzyme F420-(gamma-L-Glu)(n) + a quinone</text>
        <dbReference type="Rhea" id="RHEA:39663"/>
        <dbReference type="Rhea" id="RHEA-COMP:12939"/>
        <dbReference type="Rhea" id="RHEA-COMP:14378"/>
        <dbReference type="ChEBI" id="CHEBI:15378"/>
        <dbReference type="ChEBI" id="CHEBI:24646"/>
        <dbReference type="ChEBI" id="CHEBI:132124"/>
        <dbReference type="ChEBI" id="CHEBI:133980"/>
        <dbReference type="ChEBI" id="CHEBI:139511"/>
    </reaction>
</comment>
<dbReference type="PANTHER" id="PTHR39428">
    <property type="entry name" value="F420H(2)-DEPENDENT QUINONE REDUCTASE RV1261C"/>
    <property type="match status" value="1"/>
</dbReference>
<dbReference type="InterPro" id="IPR012349">
    <property type="entry name" value="Split_barrel_FMN-bd"/>
</dbReference>
<evidence type="ECO:0000256" key="2">
    <source>
        <dbReference type="ARBA" id="ARBA00049106"/>
    </source>
</evidence>
<evidence type="ECO:0000313" key="3">
    <source>
        <dbReference type="EMBL" id="QVI23796.1"/>
    </source>
</evidence>
<dbReference type="InterPro" id="IPR004378">
    <property type="entry name" value="F420H2_quin_Rdtase"/>
</dbReference>
<dbReference type="Proteomes" id="UP000683310">
    <property type="component" value="Chromosome"/>
</dbReference>
<dbReference type="NCBIfam" id="TIGR00026">
    <property type="entry name" value="hi_GC_TIGR00026"/>
    <property type="match status" value="1"/>
</dbReference>
<gene>
    <name evidence="3" type="ORF">KHQ06_13830</name>
</gene>
<protein>
    <submittedName>
        <fullName evidence="3">Nitroreductase family deazaflavin-dependent oxidoreductase</fullName>
    </submittedName>
</protein>
<accession>A0ABX8CV73</accession>
<keyword evidence="4" id="KW-1185">Reference proteome</keyword>